<accession>A0ABR1LRW2</accession>
<name>A0ABR1LRW2_9PEZI</name>
<evidence type="ECO:0000313" key="4">
    <source>
        <dbReference type="Proteomes" id="UP001365128"/>
    </source>
</evidence>
<keyword evidence="4" id="KW-1185">Reference proteome</keyword>
<dbReference type="PANTHER" id="PTHR47843:SF5">
    <property type="entry name" value="BTB_POZ DOMAIN PROTEIN"/>
    <property type="match status" value="1"/>
</dbReference>
<protein>
    <submittedName>
        <fullName evidence="3">BTB/POZ protein</fullName>
    </submittedName>
</protein>
<evidence type="ECO:0000313" key="3">
    <source>
        <dbReference type="EMBL" id="KAK7537914.1"/>
    </source>
</evidence>
<dbReference type="PROSITE" id="PS50097">
    <property type="entry name" value="BTB"/>
    <property type="match status" value="1"/>
</dbReference>
<organism evidence="3 4">
    <name type="scientific">Phyllosticta citricarpa</name>
    <dbReference type="NCBI Taxonomy" id="55181"/>
    <lineage>
        <taxon>Eukaryota</taxon>
        <taxon>Fungi</taxon>
        <taxon>Dikarya</taxon>
        <taxon>Ascomycota</taxon>
        <taxon>Pezizomycotina</taxon>
        <taxon>Dothideomycetes</taxon>
        <taxon>Dothideomycetes incertae sedis</taxon>
        <taxon>Botryosphaeriales</taxon>
        <taxon>Phyllostictaceae</taxon>
        <taxon>Phyllosticta</taxon>
    </lineage>
</organism>
<feature type="region of interest" description="Disordered" evidence="1">
    <location>
        <begin position="1"/>
        <end position="28"/>
    </location>
</feature>
<comment type="caution">
    <text evidence="3">The sequence shown here is derived from an EMBL/GenBank/DDBJ whole genome shotgun (WGS) entry which is preliminary data.</text>
</comment>
<dbReference type="Gene3D" id="3.30.710.10">
    <property type="entry name" value="Potassium Channel Kv1.1, Chain A"/>
    <property type="match status" value="1"/>
</dbReference>
<evidence type="ECO:0000259" key="2">
    <source>
        <dbReference type="PROSITE" id="PS50097"/>
    </source>
</evidence>
<dbReference type="EMBL" id="JBBPDW010000032">
    <property type="protein sequence ID" value="KAK7537914.1"/>
    <property type="molecule type" value="Genomic_DNA"/>
</dbReference>
<dbReference type="PANTHER" id="PTHR47843">
    <property type="entry name" value="BTB DOMAIN-CONTAINING PROTEIN-RELATED"/>
    <property type="match status" value="1"/>
</dbReference>
<reference evidence="3 4" key="1">
    <citation type="submission" date="2024-04" db="EMBL/GenBank/DDBJ databases">
        <title>Phyllosticta paracitricarpa is synonymous to the EU quarantine fungus P. citricarpa based on phylogenomic analyses.</title>
        <authorList>
            <consortium name="Lawrence Berkeley National Laboratory"/>
            <person name="Van Ingen-Buijs V.A."/>
            <person name="Van Westerhoven A.C."/>
            <person name="Haridas S."/>
            <person name="Skiadas P."/>
            <person name="Martin F."/>
            <person name="Groenewald J.Z."/>
            <person name="Crous P.W."/>
            <person name="Seidl M.F."/>
        </authorList>
    </citation>
    <scope>NUCLEOTIDE SEQUENCE [LARGE SCALE GENOMIC DNA]</scope>
    <source>
        <strain evidence="3 4">CBS 122670</strain>
    </source>
</reference>
<evidence type="ECO:0000256" key="1">
    <source>
        <dbReference type="SAM" id="MobiDB-lite"/>
    </source>
</evidence>
<feature type="domain" description="BTB" evidence="2">
    <location>
        <begin position="75"/>
        <end position="143"/>
    </location>
</feature>
<dbReference type="Pfam" id="PF00651">
    <property type="entry name" value="BTB"/>
    <property type="match status" value="1"/>
</dbReference>
<dbReference type="SUPFAM" id="SSF54695">
    <property type="entry name" value="POZ domain"/>
    <property type="match status" value="1"/>
</dbReference>
<dbReference type="InterPro" id="IPR011333">
    <property type="entry name" value="SKP1/BTB/POZ_sf"/>
</dbReference>
<dbReference type="CDD" id="cd18186">
    <property type="entry name" value="BTB_POZ_ZBTB_KLHL-like"/>
    <property type="match status" value="1"/>
</dbReference>
<dbReference type="SMART" id="SM00225">
    <property type="entry name" value="BTB"/>
    <property type="match status" value="1"/>
</dbReference>
<dbReference type="InterPro" id="IPR000210">
    <property type="entry name" value="BTB/POZ_dom"/>
</dbReference>
<sequence>MEDEPTTKRAKLTKDDSPSSTKPSTEDAAALKLAEKIQLDIPSKIEEQKHHRDHEFLSNRFRSQTKQYFRTGQYSDLTVKFANDETLRVHKAIVCAYSDVFHKACSGKFAESKTGVIEISYEDTEAVLYMIQWMYTGKHEAPAGQKALPFHMRLYSAADFYQVRMLKREMISSVTHDVRDQFRRPKQPGLPEAIELIFFSTPESDRGLRDAVIAFCANNHAYCARYPEFDDIQVMDFWRELCLGTEDDLYDKNNDALDNFDIKPHDSVMLRTFREFRCKECRITFMIP</sequence>
<gene>
    <name evidence="3" type="ORF">IWX46DRAFT_651648</name>
</gene>
<dbReference type="Proteomes" id="UP001365128">
    <property type="component" value="Unassembled WGS sequence"/>
</dbReference>
<proteinExistence type="predicted"/>